<evidence type="ECO:0000256" key="7">
    <source>
        <dbReference type="ARBA" id="ARBA00039153"/>
    </source>
</evidence>
<dbReference type="Gene3D" id="3.40.50.720">
    <property type="entry name" value="NAD(P)-binding Rossmann-like Domain"/>
    <property type="match status" value="1"/>
</dbReference>
<dbReference type="GO" id="GO:0070404">
    <property type="term" value="F:NADH binding"/>
    <property type="evidence" value="ECO:0007669"/>
    <property type="project" value="TreeGrafter"/>
</dbReference>
<dbReference type="InterPro" id="IPR020904">
    <property type="entry name" value="Sc_DH/Rdtase_CS"/>
</dbReference>
<dbReference type="GO" id="GO:0005737">
    <property type="term" value="C:cytoplasm"/>
    <property type="evidence" value="ECO:0007669"/>
    <property type="project" value="TreeGrafter"/>
</dbReference>
<dbReference type="FunFam" id="3.40.50.720:FF:000157">
    <property type="entry name" value="Quinoid dihydropteridine reductase"/>
    <property type="match status" value="1"/>
</dbReference>
<comment type="similarity">
    <text evidence="1">Belongs to the short-chain dehydrogenases/reductases (SDR) family.</text>
</comment>
<reference evidence="14 15" key="1">
    <citation type="journal article" date="2019" name="Sci. Data">
        <title>Hybrid genome assembly and annotation of Danionella translucida.</title>
        <authorList>
            <person name="Kadobianskyi M."/>
            <person name="Schulze L."/>
            <person name="Schuelke M."/>
            <person name="Judkewitz B."/>
        </authorList>
    </citation>
    <scope>NUCLEOTIDE SEQUENCE [LARGE SCALE GENOMIC DNA]</scope>
    <source>
        <strain evidence="14 15">Bolton</strain>
    </source>
</reference>
<dbReference type="GO" id="GO:0004155">
    <property type="term" value="F:6,7-dihydropteridine reductase activity"/>
    <property type="evidence" value="ECO:0007669"/>
    <property type="project" value="UniProtKB-EC"/>
</dbReference>
<proteinExistence type="inferred from homology"/>
<dbReference type="STRING" id="623744.A0A553Q6J9"/>
<dbReference type="SUPFAM" id="SSF51735">
    <property type="entry name" value="NAD(P)-binding Rossmann-fold domains"/>
    <property type="match status" value="1"/>
</dbReference>
<evidence type="ECO:0000256" key="8">
    <source>
        <dbReference type="ARBA" id="ARBA00039520"/>
    </source>
</evidence>
<dbReference type="CDD" id="cd05334">
    <property type="entry name" value="DHPR_SDR_c_like"/>
    <property type="match status" value="1"/>
</dbReference>
<feature type="chain" id="PRO_5021795109" description="Dihydropteridine reductase" evidence="13">
    <location>
        <begin position="24"/>
        <end position="324"/>
    </location>
</feature>
<comment type="function">
    <text evidence="6">Catalyzes the conversion of quinonoid dihydrobiopterin into tetrahydrobiopterin.</text>
</comment>
<name>A0A553Q6J9_9TELE</name>
<accession>A0A553Q6J9</accession>
<feature type="signal peptide" evidence="13">
    <location>
        <begin position="1"/>
        <end position="23"/>
    </location>
</feature>
<dbReference type="OrthoDB" id="1204at2759"/>
<dbReference type="GO" id="GO:0070402">
    <property type="term" value="F:NADPH binding"/>
    <property type="evidence" value="ECO:0007669"/>
    <property type="project" value="TreeGrafter"/>
</dbReference>
<evidence type="ECO:0000256" key="3">
    <source>
        <dbReference type="ARBA" id="ARBA00022857"/>
    </source>
</evidence>
<dbReference type="Proteomes" id="UP000316079">
    <property type="component" value="Unassembled WGS sequence"/>
</dbReference>
<evidence type="ECO:0000256" key="2">
    <source>
        <dbReference type="ARBA" id="ARBA00011738"/>
    </source>
</evidence>
<dbReference type="EC" id="1.5.1.34" evidence="7"/>
<dbReference type="GO" id="GO:0006559">
    <property type="term" value="P:L-phenylalanine catabolic process"/>
    <property type="evidence" value="ECO:0007669"/>
    <property type="project" value="TreeGrafter"/>
</dbReference>
<evidence type="ECO:0000256" key="6">
    <source>
        <dbReference type="ARBA" id="ARBA00037099"/>
    </source>
</evidence>
<comment type="subunit">
    <text evidence="2">Homodimer.</text>
</comment>
<comment type="catalytic activity">
    <reaction evidence="12">
        <text>5,6,7,8-tetrahydropteridine + NAD(+) = 6,7-dihydropteridine + NADH + H(+)</text>
        <dbReference type="Rhea" id="RHEA:17869"/>
        <dbReference type="ChEBI" id="CHEBI:15378"/>
        <dbReference type="ChEBI" id="CHEBI:28889"/>
        <dbReference type="ChEBI" id="CHEBI:30156"/>
        <dbReference type="ChEBI" id="CHEBI:57540"/>
        <dbReference type="ChEBI" id="CHEBI:57945"/>
        <dbReference type="EC" id="1.5.1.34"/>
    </reaction>
    <physiologicalReaction direction="right-to-left" evidence="12">
        <dbReference type="Rhea" id="RHEA:17871"/>
    </physiologicalReaction>
</comment>
<evidence type="ECO:0000256" key="1">
    <source>
        <dbReference type="ARBA" id="ARBA00006484"/>
    </source>
</evidence>
<dbReference type="PROSITE" id="PS00061">
    <property type="entry name" value="ADH_SHORT"/>
    <property type="match status" value="1"/>
</dbReference>
<comment type="caution">
    <text evidence="14">The sequence shown here is derived from an EMBL/GenBank/DDBJ whole genome shotgun (WGS) entry which is preliminary data.</text>
</comment>
<feature type="non-terminal residue" evidence="14">
    <location>
        <position position="1"/>
    </location>
</feature>
<keyword evidence="13" id="KW-0732">Signal</keyword>
<evidence type="ECO:0000313" key="15">
    <source>
        <dbReference type="Proteomes" id="UP000316079"/>
    </source>
</evidence>
<protein>
    <recommendedName>
        <fullName evidence="8">Dihydropteridine reductase</fullName>
        <ecNumber evidence="7">1.5.1.34</ecNumber>
    </recommendedName>
    <alternativeName>
        <fullName evidence="10">HDHPR</fullName>
    </alternativeName>
    <alternativeName>
        <fullName evidence="9">Quinoid dihydropteridine reductase</fullName>
    </alternativeName>
</protein>
<keyword evidence="15" id="KW-1185">Reference proteome</keyword>
<evidence type="ECO:0000256" key="9">
    <source>
        <dbReference type="ARBA" id="ARBA00041348"/>
    </source>
</evidence>
<evidence type="ECO:0000256" key="10">
    <source>
        <dbReference type="ARBA" id="ARBA00042518"/>
    </source>
</evidence>
<evidence type="ECO:0000256" key="12">
    <source>
        <dbReference type="ARBA" id="ARBA00047536"/>
    </source>
</evidence>
<comment type="catalytic activity">
    <reaction evidence="11">
        <text>5,6,7,8-tetrahydropteridine + NADP(+) = 6,7-dihydropteridine + NADPH + H(+)</text>
        <dbReference type="Rhea" id="RHEA:17865"/>
        <dbReference type="ChEBI" id="CHEBI:15378"/>
        <dbReference type="ChEBI" id="CHEBI:28889"/>
        <dbReference type="ChEBI" id="CHEBI:30156"/>
        <dbReference type="ChEBI" id="CHEBI:57783"/>
        <dbReference type="ChEBI" id="CHEBI:58349"/>
        <dbReference type="EC" id="1.5.1.34"/>
    </reaction>
    <physiologicalReaction direction="right-to-left" evidence="11">
        <dbReference type="Rhea" id="RHEA:17867"/>
    </physiologicalReaction>
</comment>
<organism evidence="14 15">
    <name type="scientific">Danionella cerebrum</name>
    <dbReference type="NCBI Taxonomy" id="2873325"/>
    <lineage>
        <taxon>Eukaryota</taxon>
        <taxon>Metazoa</taxon>
        <taxon>Chordata</taxon>
        <taxon>Craniata</taxon>
        <taxon>Vertebrata</taxon>
        <taxon>Euteleostomi</taxon>
        <taxon>Actinopterygii</taxon>
        <taxon>Neopterygii</taxon>
        <taxon>Teleostei</taxon>
        <taxon>Ostariophysi</taxon>
        <taxon>Cypriniformes</taxon>
        <taxon>Danionidae</taxon>
        <taxon>Danioninae</taxon>
        <taxon>Danionella</taxon>
    </lineage>
</organism>
<dbReference type="EMBL" id="SRMA01026272">
    <property type="protein sequence ID" value="TRY85563.1"/>
    <property type="molecule type" value="Genomic_DNA"/>
</dbReference>
<dbReference type="AlphaFoldDB" id="A0A553Q6J9"/>
<evidence type="ECO:0000256" key="13">
    <source>
        <dbReference type="SAM" id="SignalP"/>
    </source>
</evidence>
<evidence type="ECO:0000256" key="11">
    <source>
        <dbReference type="ARBA" id="ARBA00047429"/>
    </source>
</evidence>
<dbReference type="PANTHER" id="PTHR15104:SF0">
    <property type="entry name" value="DIHYDROPTERIDINE REDUCTASE"/>
    <property type="match status" value="1"/>
</dbReference>
<evidence type="ECO:0000313" key="14">
    <source>
        <dbReference type="EMBL" id="TRY85563.1"/>
    </source>
</evidence>
<dbReference type="InterPro" id="IPR036291">
    <property type="entry name" value="NAD(P)-bd_dom_sf"/>
</dbReference>
<keyword evidence="3" id="KW-0521">NADP</keyword>
<keyword evidence="5" id="KW-0783">Tetrahydrobiopterin biosynthesis</keyword>
<sequence length="324" mass="34675">WRACCRFFFAYLTCCSRTSMAAATEAHKVIVYGGKGALGSACVQYFRAKHCWVASIDLCANEDASANVTVKMTDSFTEQANQESEIFLLWSVCVSTLDYCNCLYFAINKSLIARLQAVQNAAARSSTASSKNCHKTPVLSSLHWLTVEVSADVGELLGEEKVDAIFCVAGGWAGGSAKAKTLYKNAELMWKQSVWTSTICSHLATKHLRDGGLLTLAGAKAALGPTAGCIGYGMAKAAVHQLCQSLSKPNSGLPPGSTVVAILPETLDTPMNRKFMPGGDASSWTPLEYITELFYKWTTGENRPASGALVQLVTAEGKTVLCPV</sequence>
<dbReference type="GO" id="GO:0006729">
    <property type="term" value="P:tetrahydrobiopterin biosynthetic process"/>
    <property type="evidence" value="ECO:0007669"/>
    <property type="project" value="UniProtKB-KW"/>
</dbReference>
<evidence type="ECO:0000256" key="5">
    <source>
        <dbReference type="ARBA" id="ARBA00023007"/>
    </source>
</evidence>
<dbReference type="PANTHER" id="PTHR15104">
    <property type="entry name" value="DIHYDROPTERIDINE REDUCTASE"/>
    <property type="match status" value="1"/>
</dbReference>
<gene>
    <name evidence="14" type="ORF">DNTS_020377</name>
</gene>
<keyword evidence="4" id="KW-0560">Oxidoreductase</keyword>
<evidence type="ECO:0000256" key="4">
    <source>
        <dbReference type="ARBA" id="ARBA00023002"/>
    </source>
</evidence>